<keyword evidence="1" id="KW-0808">Transferase</keyword>
<dbReference type="AlphaFoldDB" id="A0A0A9E8K6"/>
<organism evidence="1">
    <name type="scientific">Arundo donax</name>
    <name type="common">Giant reed</name>
    <name type="synonym">Donax arundinaceus</name>
    <dbReference type="NCBI Taxonomy" id="35708"/>
    <lineage>
        <taxon>Eukaryota</taxon>
        <taxon>Viridiplantae</taxon>
        <taxon>Streptophyta</taxon>
        <taxon>Embryophyta</taxon>
        <taxon>Tracheophyta</taxon>
        <taxon>Spermatophyta</taxon>
        <taxon>Magnoliopsida</taxon>
        <taxon>Liliopsida</taxon>
        <taxon>Poales</taxon>
        <taxon>Poaceae</taxon>
        <taxon>PACMAD clade</taxon>
        <taxon>Arundinoideae</taxon>
        <taxon>Arundineae</taxon>
        <taxon>Arundo</taxon>
    </lineage>
</organism>
<protein>
    <submittedName>
        <fullName evidence="1">Methyltransferase gidB, putative</fullName>
    </submittedName>
</protein>
<evidence type="ECO:0000313" key="1">
    <source>
        <dbReference type="EMBL" id="JAD95378.1"/>
    </source>
</evidence>
<name>A0A0A9E8K6_ARUDO</name>
<reference evidence="1" key="1">
    <citation type="submission" date="2014-09" db="EMBL/GenBank/DDBJ databases">
        <authorList>
            <person name="Magalhaes I.L.F."/>
            <person name="Oliveira U."/>
            <person name="Santos F.R."/>
            <person name="Vidigal T.H.D.A."/>
            <person name="Brescovit A.D."/>
            <person name="Santos A.J."/>
        </authorList>
    </citation>
    <scope>NUCLEOTIDE SEQUENCE</scope>
    <source>
        <tissue evidence="1">Shoot tissue taken approximately 20 cm above the soil surface</tissue>
    </source>
</reference>
<dbReference type="GO" id="GO:0008168">
    <property type="term" value="F:methyltransferase activity"/>
    <property type="evidence" value="ECO:0007669"/>
    <property type="project" value="UniProtKB-KW"/>
</dbReference>
<sequence length="17" mass="1788">MDAPNFCTALLASFISS</sequence>
<dbReference type="EMBL" id="GBRH01202517">
    <property type="protein sequence ID" value="JAD95378.1"/>
    <property type="molecule type" value="Transcribed_RNA"/>
</dbReference>
<proteinExistence type="predicted"/>
<reference evidence="1" key="2">
    <citation type="journal article" date="2015" name="Data Brief">
        <title>Shoot transcriptome of the giant reed, Arundo donax.</title>
        <authorList>
            <person name="Barrero R.A."/>
            <person name="Guerrero F.D."/>
            <person name="Moolhuijzen P."/>
            <person name="Goolsby J.A."/>
            <person name="Tidwell J."/>
            <person name="Bellgard S.E."/>
            <person name="Bellgard M.I."/>
        </authorList>
    </citation>
    <scope>NUCLEOTIDE SEQUENCE</scope>
    <source>
        <tissue evidence="1">Shoot tissue taken approximately 20 cm above the soil surface</tissue>
    </source>
</reference>
<accession>A0A0A9E8K6</accession>
<keyword evidence="1" id="KW-0489">Methyltransferase</keyword>
<dbReference type="GO" id="GO:0032259">
    <property type="term" value="P:methylation"/>
    <property type="evidence" value="ECO:0007669"/>
    <property type="project" value="UniProtKB-KW"/>
</dbReference>